<dbReference type="AlphaFoldDB" id="A0A0N5ACF2"/>
<proteinExistence type="predicted"/>
<protein>
    <submittedName>
        <fullName evidence="3">SelP_N domain-containing protein</fullName>
    </submittedName>
</protein>
<dbReference type="WBParaSite" id="SMUV_0000182801-mRNA-1">
    <property type="protein sequence ID" value="SMUV_0000182801-mRNA-1"/>
    <property type="gene ID" value="SMUV_0000182801"/>
</dbReference>
<evidence type="ECO:0000313" key="3">
    <source>
        <dbReference type="WBParaSite" id="SMUV_0000182801-mRNA-1"/>
    </source>
</evidence>
<feature type="compositionally biased region" description="Low complexity" evidence="1">
    <location>
        <begin position="367"/>
        <end position="401"/>
    </location>
</feature>
<evidence type="ECO:0000256" key="1">
    <source>
        <dbReference type="SAM" id="MobiDB-lite"/>
    </source>
</evidence>
<reference evidence="3" key="1">
    <citation type="submission" date="2017-02" db="UniProtKB">
        <authorList>
            <consortium name="WormBaseParasite"/>
        </authorList>
    </citation>
    <scope>IDENTIFICATION</scope>
</reference>
<dbReference type="Proteomes" id="UP000046393">
    <property type="component" value="Unplaced"/>
</dbReference>
<sequence>MDNCWIRRFVQAPRFQEIRKSDDDLHILVVSPSDTLYDTRVMKRRKFTSLKFWIDSKYSSAWKQTDAKAYDCFVYDRCGRLCEIFRSPEVDAARFDQTISKIKQLKNRNRCGWCQYDRLQSRQNPRNLSIAYQGRNSQDSEARIYSASANDQSKQRPFGNERNVYSGRVAQKIPIQQTVFVPQNDVRHVQKAIPGKPDVMPISHSNQNSISQSNQYGTDKSFANGNGQNSNLAAQYSASNQKFDRRVAFETHRTNTEFNENPNFNAAGAVNNFNRNLHSSQNYQRNRYPEINRNPRPMQNGNGLNRASGRDRTGNYRVGNPSDVAINGNSDYSLNSPFNFTRYKGPEPKTVADMNSNQKQESQLMGNYNDINNVNNNRNNNNGNNNSRNNNNKNNNNNNNN</sequence>
<name>A0A0N5ACF2_9BILA</name>
<evidence type="ECO:0000313" key="2">
    <source>
        <dbReference type="Proteomes" id="UP000046393"/>
    </source>
</evidence>
<feature type="compositionally biased region" description="Polar residues" evidence="1">
    <location>
        <begin position="327"/>
        <end position="339"/>
    </location>
</feature>
<feature type="compositionally biased region" description="Polar residues" evidence="1">
    <location>
        <begin position="353"/>
        <end position="366"/>
    </location>
</feature>
<keyword evidence="2" id="KW-1185">Reference proteome</keyword>
<feature type="region of interest" description="Disordered" evidence="1">
    <location>
        <begin position="288"/>
        <end position="401"/>
    </location>
</feature>
<accession>A0A0N5ACF2</accession>
<organism evidence="2 3">
    <name type="scientific">Syphacia muris</name>
    <dbReference type="NCBI Taxonomy" id="451379"/>
    <lineage>
        <taxon>Eukaryota</taxon>
        <taxon>Metazoa</taxon>
        <taxon>Ecdysozoa</taxon>
        <taxon>Nematoda</taxon>
        <taxon>Chromadorea</taxon>
        <taxon>Rhabditida</taxon>
        <taxon>Spirurina</taxon>
        <taxon>Oxyuridomorpha</taxon>
        <taxon>Oxyuroidea</taxon>
        <taxon>Oxyuridae</taxon>
        <taxon>Syphacia</taxon>
    </lineage>
</organism>